<evidence type="ECO:0000313" key="1">
    <source>
        <dbReference type="EMBL" id="EDN91047.1"/>
    </source>
</evidence>
<name>A7E575_SCLS1</name>
<dbReference type="AlphaFoldDB" id="A7E575"/>
<gene>
    <name evidence="1" type="ORF">SS1G_00449</name>
</gene>
<dbReference type="RefSeq" id="XP_001598361.1">
    <property type="nucleotide sequence ID" value="XM_001598311.1"/>
</dbReference>
<proteinExistence type="predicted"/>
<dbReference type="InParanoid" id="A7E575"/>
<dbReference type="Proteomes" id="UP000001312">
    <property type="component" value="Unassembled WGS sequence"/>
</dbReference>
<accession>A7E575</accession>
<dbReference type="GeneID" id="5494223"/>
<sequence length="90" mass="10262">MLAHKNATTTLQTCKGRQHANKVDNNGQHAMHAMHARQALSKKKFELPRRFETVHFAVCTALHCTALHAAYCTRILRTVIKVTLLRNEEK</sequence>
<evidence type="ECO:0000313" key="2">
    <source>
        <dbReference type="Proteomes" id="UP000001312"/>
    </source>
</evidence>
<reference evidence="2" key="1">
    <citation type="journal article" date="2011" name="PLoS Genet.">
        <title>Genomic analysis of the necrotrophic fungal pathogens Sclerotinia sclerotiorum and Botrytis cinerea.</title>
        <authorList>
            <person name="Amselem J."/>
            <person name="Cuomo C.A."/>
            <person name="van Kan J.A."/>
            <person name="Viaud M."/>
            <person name="Benito E.P."/>
            <person name="Couloux A."/>
            <person name="Coutinho P.M."/>
            <person name="de Vries R.P."/>
            <person name="Dyer P.S."/>
            <person name="Fillinger S."/>
            <person name="Fournier E."/>
            <person name="Gout L."/>
            <person name="Hahn M."/>
            <person name="Kohn L."/>
            <person name="Lapalu N."/>
            <person name="Plummer K.M."/>
            <person name="Pradier J.M."/>
            <person name="Quevillon E."/>
            <person name="Sharon A."/>
            <person name="Simon A."/>
            <person name="ten Have A."/>
            <person name="Tudzynski B."/>
            <person name="Tudzynski P."/>
            <person name="Wincker P."/>
            <person name="Andrew M."/>
            <person name="Anthouard V."/>
            <person name="Beever R.E."/>
            <person name="Beffa R."/>
            <person name="Benoit I."/>
            <person name="Bouzid O."/>
            <person name="Brault B."/>
            <person name="Chen Z."/>
            <person name="Choquer M."/>
            <person name="Collemare J."/>
            <person name="Cotton P."/>
            <person name="Danchin E.G."/>
            <person name="Da Silva C."/>
            <person name="Gautier A."/>
            <person name="Giraud C."/>
            <person name="Giraud T."/>
            <person name="Gonzalez C."/>
            <person name="Grossetete S."/>
            <person name="Guldener U."/>
            <person name="Henrissat B."/>
            <person name="Howlett B.J."/>
            <person name="Kodira C."/>
            <person name="Kretschmer M."/>
            <person name="Lappartient A."/>
            <person name="Leroch M."/>
            <person name="Levis C."/>
            <person name="Mauceli E."/>
            <person name="Neuveglise C."/>
            <person name="Oeser B."/>
            <person name="Pearson M."/>
            <person name="Poulain J."/>
            <person name="Poussereau N."/>
            <person name="Quesneville H."/>
            <person name="Rascle C."/>
            <person name="Schumacher J."/>
            <person name="Segurens B."/>
            <person name="Sexton A."/>
            <person name="Silva E."/>
            <person name="Sirven C."/>
            <person name="Soanes D.M."/>
            <person name="Talbot N.J."/>
            <person name="Templeton M."/>
            <person name="Yandava C."/>
            <person name="Yarden O."/>
            <person name="Zeng Q."/>
            <person name="Rollins J.A."/>
            <person name="Lebrun M.H."/>
            <person name="Dickman M."/>
        </authorList>
    </citation>
    <scope>NUCLEOTIDE SEQUENCE [LARGE SCALE GENOMIC DNA]</scope>
    <source>
        <strain evidence="2">ATCC 18683 / 1980 / Ss-1</strain>
    </source>
</reference>
<organism evidence="1 2">
    <name type="scientific">Sclerotinia sclerotiorum (strain ATCC 18683 / 1980 / Ss-1)</name>
    <name type="common">White mold</name>
    <name type="synonym">Whetzelinia sclerotiorum</name>
    <dbReference type="NCBI Taxonomy" id="665079"/>
    <lineage>
        <taxon>Eukaryota</taxon>
        <taxon>Fungi</taxon>
        <taxon>Dikarya</taxon>
        <taxon>Ascomycota</taxon>
        <taxon>Pezizomycotina</taxon>
        <taxon>Leotiomycetes</taxon>
        <taxon>Helotiales</taxon>
        <taxon>Sclerotiniaceae</taxon>
        <taxon>Sclerotinia</taxon>
    </lineage>
</organism>
<keyword evidence="2" id="KW-1185">Reference proteome</keyword>
<protein>
    <submittedName>
        <fullName evidence="1">Uncharacterized protein</fullName>
    </submittedName>
</protein>
<dbReference type="EMBL" id="CH476621">
    <property type="protein sequence ID" value="EDN91047.1"/>
    <property type="molecule type" value="Genomic_DNA"/>
</dbReference>
<dbReference type="HOGENOM" id="CLU_2442190_0_0_1"/>
<dbReference type="KEGG" id="ssl:SS1G_00449"/>